<organism evidence="2 3">
    <name type="scientific">Marinicella litoralis</name>
    <dbReference type="NCBI Taxonomy" id="644220"/>
    <lineage>
        <taxon>Bacteria</taxon>
        <taxon>Pseudomonadati</taxon>
        <taxon>Pseudomonadota</taxon>
        <taxon>Gammaproteobacteria</taxon>
        <taxon>Lysobacterales</taxon>
        <taxon>Marinicellaceae</taxon>
        <taxon>Marinicella</taxon>
    </lineage>
</organism>
<feature type="signal peptide" evidence="1">
    <location>
        <begin position="1"/>
        <end position="22"/>
    </location>
</feature>
<gene>
    <name evidence="2" type="ORF">C8D91_1485</name>
</gene>
<comment type="caution">
    <text evidence="2">The sequence shown here is derived from an EMBL/GenBank/DDBJ whole genome shotgun (WGS) entry which is preliminary data.</text>
</comment>
<name>A0A4V3DI27_9GAMM</name>
<sequence length="96" mass="10305">MINFKVLLLSLLMLSVAFHGKAKDSNSETSQGAIQYAIKKHTIDAGGGQSAAGQFKLTGTMGQFDGNHLASGGFYVFKGGFHSKHNNDLIFQHGFD</sequence>
<keyword evidence="1" id="KW-0732">Signal</keyword>
<protein>
    <submittedName>
        <fullName evidence="2">Uncharacterized protein</fullName>
    </submittedName>
</protein>
<feature type="chain" id="PRO_5020673121" evidence="1">
    <location>
        <begin position="23"/>
        <end position="96"/>
    </location>
</feature>
<dbReference type="Proteomes" id="UP000295724">
    <property type="component" value="Unassembled WGS sequence"/>
</dbReference>
<dbReference type="AlphaFoldDB" id="A0A4V3DI27"/>
<evidence type="ECO:0000313" key="3">
    <source>
        <dbReference type="Proteomes" id="UP000295724"/>
    </source>
</evidence>
<dbReference type="EMBL" id="SNZB01000003">
    <property type="protein sequence ID" value="TDR20511.1"/>
    <property type="molecule type" value="Genomic_DNA"/>
</dbReference>
<evidence type="ECO:0000313" key="2">
    <source>
        <dbReference type="EMBL" id="TDR20511.1"/>
    </source>
</evidence>
<dbReference type="RefSeq" id="WP_099018352.1">
    <property type="nucleotide sequence ID" value="NZ_NIHB01000001.1"/>
</dbReference>
<keyword evidence="3" id="KW-1185">Reference proteome</keyword>
<accession>A0A4V3DI27</accession>
<evidence type="ECO:0000256" key="1">
    <source>
        <dbReference type="SAM" id="SignalP"/>
    </source>
</evidence>
<reference evidence="2 3" key="1">
    <citation type="submission" date="2019-03" db="EMBL/GenBank/DDBJ databases">
        <title>Genomic Encyclopedia of Type Strains, Phase IV (KMG-IV): sequencing the most valuable type-strain genomes for metagenomic binning, comparative biology and taxonomic classification.</title>
        <authorList>
            <person name="Goeker M."/>
        </authorList>
    </citation>
    <scope>NUCLEOTIDE SEQUENCE [LARGE SCALE GENOMIC DNA]</scope>
    <source>
        <strain evidence="2 3">DSM 25488</strain>
    </source>
</reference>
<proteinExistence type="predicted"/>